<comment type="subcellular location">
    <subcellularLocation>
        <location evidence="1">Secreted</location>
    </subcellularLocation>
</comment>
<dbReference type="PANTHER" id="PTHR33136:SF4">
    <property type="entry name" value="PROTEIN RALF-LIKE 32"/>
    <property type="match status" value="1"/>
</dbReference>
<evidence type="ECO:0000256" key="6">
    <source>
        <dbReference type="ARBA" id="ARBA00023157"/>
    </source>
</evidence>
<sequence length="116" mass="12896">MESKLTIKIPLLHLCIFFLTVSTLHRHGAASSGAENDSISPFNDSLEDLLQELLGSEITRRYLEQKKYISADALKRDQPVCNGGGKGVAYTKTESCTPPSSKPYNRGCSKIYRCER</sequence>
<dbReference type="GO" id="GO:0005179">
    <property type="term" value="F:hormone activity"/>
    <property type="evidence" value="ECO:0007669"/>
    <property type="project" value="UniProtKB-KW"/>
</dbReference>
<keyword evidence="4" id="KW-0372">Hormone</keyword>
<evidence type="ECO:0000256" key="1">
    <source>
        <dbReference type="ARBA" id="ARBA00004613"/>
    </source>
</evidence>
<evidence type="ECO:0000256" key="2">
    <source>
        <dbReference type="ARBA" id="ARBA00009178"/>
    </source>
</evidence>
<dbReference type="OrthoDB" id="1921542at2759"/>
<dbReference type="GO" id="GO:0005576">
    <property type="term" value="C:extracellular region"/>
    <property type="evidence" value="ECO:0007669"/>
    <property type="project" value="UniProtKB-SubCell"/>
</dbReference>
<evidence type="ECO:0000313" key="8">
    <source>
        <dbReference type="EMBL" id="KAF5768325.1"/>
    </source>
</evidence>
<proteinExistence type="inferred from homology"/>
<evidence type="ECO:0000313" key="9">
    <source>
        <dbReference type="Proteomes" id="UP000215914"/>
    </source>
</evidence>
<keyword evidence="5 7" id="KW-0732">Signal</keyword>
<dbReference type="PANTHER" id="PTHR33136">
    <property type="entry name" value="RAPID ALKALINIZATION FACTOR-LIKE"/>
    <property type="match status" value="1"/>
</dbReference>
<feature type="chain" id="PRO_5039951349" evidence="7">
    <location>
        <begin position="31"/>
        <end position="116"/>
    </location>
</feature>
<protein>
    <submittedName>
        <fullName evidence="8">Rapid ALkalinization Factor</fullName>
    </submittedName>
</protein>
<comment type="similarity">
    <text evidence="2">Belongs to the plant rapid alkalinization factor (RALF) family.</text>
</comment>
<reference evidence="8" key="1">
    <citation type="journal article" date="2017" name="Nature">
        <title>The sunflower genome provides insights into oil metabolism, flowering and Asterid evolution.</title>
        <authorList>
            <person name="Badouin H."/>
            <person name="Gouzy J."/>
            <person name="Grassa C.J."/>
            <person name="Murat F."/>
            <person name="Staton S.E."/>
            <person name="Cottret L."/>
            <person name="Lelandais-Briere C."/>
            <person name="Owens G.L."/>
            <person name="Carrere S."/>
            <person name="Mayjonade B."/>
            <person name="Legrand L."/>
            <person name="Gill N."/>
            <person name="Kane N.C."/>
            <person name="Bowers J.E."/>
            <person name="Hubner S."/>
            <person name="Bellec A."/>
            <person name="Berard A."/>
            <person name="Berges H."/>
            <person name="Blanchet N."/>
            <person name="Boniface M.C."/>
            <person name="Brunel D."/>
            <person name="Catrice O."/>
            <person name="Chaidir N."/>
            <person name="Claudel C."/>
            <person name="Donnadieu C."/>
            <person name="Faraut T."/>
            <person name="Fievet G."/>
            <person name="Helmstetter N."/>
            <person name="King M."/>
            <person name="Knapp S.J."/>
            <person name="Lai Z."/>
            <person name="Le Paslier M.C."/>
            <person name="Lippi Y."/>
            <person name="Lorenzon L."/>
            <person name="Mandel J.R."/>
            <person name="Marage G."/>
            <person name="Marchand G."/>
            <person name="Marquand E."/>
            <person name="Bret-Mestries E."/>
            <person name="Morien E."/>
            <person name="Nambeesan S."/>
            <person name="Nguyen T."/>
            <person name="Pegot-Espagnet P."/>
            <person name="Pouilly N."/>
            <person name="Raftis F."/>
            <person name="Sallet E."/>
            <person name="Schiex T."/>
            <person name="Thomas J."/>
            <person name="Vandecasteele C."/>
            <person name="Vares D."/>
            <person name="Vear F."/>
            <person name="Vautrin S."/>
            <person name="Crespi M."/>
            <person name="Mangin B."/>
            <person name="Burke J.M."/>
            <person name="Salse J."/>
            <person name="Munos S."/>
            <person name="Vincourt P."/>
            <person name="Rieseberg L.H."/>
            <person name="Langlade N.B."/>
        </authorList>
    </citation>
    <scope>NUCLEOTIDE SEQUENCE</scope>
    <source>
        <tissue evidence="8">Leaves</tissue>
    </source>
</reference>
<dbReference type="EMBL" id="MNCJ02000329">
    <property type="protein sequence ID" value="KAF5768325.1"/>
    <property type="molecule type" value="Genomic_DNA"/>
</dbReference>
<evidence type="ECO:0000256" key="3">
    <source>
        <dbReference type="ARBA" id="ARBA00022525"/>
    </source>
</evidence>
<evidence type="ECO:0000256" key="4">
    <source>
        <dbReference type="ARBA" id="ARBA00022702"/>
    </source>
</evidence>
<evidence type="ECO:0000256" key="5">
    <source>
        <dbReference type="ARBA" id="ARBA00022729"/>
    </source>
</evidence>
<name>A0A9K3H5S6_HELAN</name>
<gene>
    <name evidence="8" type="ORF">HanXRQr2_Chr14g0635121</name>
</gene>
<keyword evidence="9" id="KW-1185">Reference proteome</keyword>
<dbReference type="Pfam" id="PF05498">
    <property type="entry name" value="RALF"/>
    <property type="match status" value="1"/>
</dbReference>
<dbReference type="AlphaFoldDB" id="A0A9K3H5S6"/>
<feature type="signal peptide" evidence="7">
    <location>
        <begin position="1"/>
        <end position="30"/>
    </location>
</feature>
<dbReference type="Gramene" id="mRNA:HanXRQr2_Chr14g0635121">
    <property type="protein sequence ID" value="CDS:HanXRQr2_Chr14g0635121.1"/>
    <property type="gene ID" value="HanXRQr2_Chr14g0635121"/>
</dbReference>
<accession>A0A9K3H5S6</accession>
<dbReference type="Proteomes" id="UP000215914">
    <property type="component" value="Unassembled WGS sequence"/>
</dbReference>
<reference evidence="8" key="2">
    <citation type="submission" date="2020-06" db="EMBL/GenBank/DDBJ databases">
        <title>Helianthus annuus Genome sequencing and assembly Release 2.</title>
        <authorList>
            <person name="Gouzy J."/>
            <person name="Langlade N."/>
            <person name="Munos S."/>
        </authorList>
    </citation>
    <scope>NUCLEOTIDE SEQUENCE</scope>
    <source>
        <tissue evidence="8">Leaves</tissue>
    </source>
</reference>
<comment type="caution">
    <text evidence="8">The sequence shown here is derived from an EMBL/GenBank/DDBJ whole genome shotgun (WGS) entry which is preliminary data.</text>
</comment>
<keyword evidence="3" id="KW-0964">Secreted</keyword>
<evidence type="ECO:0000256" key="7">
    <source>
        <dbReference type="SAM" id="SignalP"/>
    </source>
</evidence>
<dbReference type="InterPro" id="IPR008801">
    <property type="entry name" value="RALF"/>
</dbReference>
<organism evidence="8 9">
    <name type="scientific">Helianthus annuus</name>
    <name type="common">Common sunflower</name>
    <dbReference type="NCBI Taxonomy" id="4232"/>
    <lineage>
        <taxon>Eukaryota</taxon>
        <taxon>Viridiplantae</taxon>
        <taxon>Streptophyta</taxon>
        <taxon>Embryophyta</taxon>
        <taxon>Tracheophyta</taxon>
        <taxon>Spermatophyta</taxon>
        <taxon>Magnoliopsida</taxon>
        <taxon>eudicotyledons</taxon>
        <taxon>Gunneridae</taxon>
        <taxon>Pentapetalae</taxon>
        <taxon>asterids</taxon>
        <taxon>campanulids</taxon>
        <taxon>Asterales</taxon>
        <taxon>Asteraceae</taxon>
        <taxon>Asteroideae</taxon>
        <taxon>Heliantheae alliance</taxon>
        <taxon>Heliantheae</taxon>
        <taxon>Helianthus</taxon>
    </lineage>
</organism>
<keyword evidence="6" id="KW-1015">Disulfide bond</keyword>